<feature type="compositionally biased region" description="Polar residues" evidence="1">
    <location>
        <begin position="43"/>
        <end position="67"/>
    </location>
</feature>
<dbReference type="OrthoDB" id="691443at2759"/>
<feature type="compositionally biased region" description="Polar residues" evidence="1">
    <location>
        <begin position="77"/>
        <end position="101"/>
    </location>
</feature>
<dbReference type="PANTHER" id="PTHR33326:SF16">
    <property type="match status" value="1"/>
</dbReference>
<evidence type="ECO:0000313" key="3">
    <source>
        <dbReference type="EMBL" id="TVU12741.1"/>
    </source>
</evidence>
<accession>A0A5J9TQ14</accession>
<dbReference type="EMBL" id="RWGY01000039">
    <property type="protein sequence ID" value="TVU12741.1"/>
    <property type="molecule type" value="Genomic_DNA"/>
</dbReference>
<feature type="non-terminal residue" evidence="3">
    <location>
        <position position="1"/>
    </location>
</feature>
<sequence>MPLLGHLSKKVVAHVAESASALTLQEQDASSLGKLLDTKSSEESITVSPPTVANNTIDGPSSTSPFSHENHLAAAIESSSAPAVMDVSSSEDGTTSSEQSITTAISCTWPHNTSDGGSPPSASSVRPKILMRSRKEWHQVYYIRMDHSRYFHMYPNLGGPFQSVEEAEGAINRHLDELRHQAMSKEQIGLSNVERMMNEHYYFYPDGTPKRGPEARKRKNADFEQEHYLVQALVDQYNEDHHHFEDLAHELESIVGYVWIYENERWFYHFNFTTKKKAGSGSLFFAEVSHMQGEDDWEVSCCRMIDSKKDKGQCYGCINYGNPRMKHPNDISSYAGGHLDEYMPYGDDELSSSDEDVEAEEKRVRAIYKDLQDPDFLNKIYRLINEPMEGVEPMFNQ</sequence>
<dbReference type="AlphaFoldDB" id="A0A5J9TQ14"/>
<dbReference type="InterPro" id="IPR022059">
    <property type="entry name" value="DUF3615"/>
</dbReference>
<dbReference type="PANTHER" id="PTHR33326">
    <property type="entry name" value="OS05G0543800 PROTEIN"/>
    <property type="match status" value="1"/>
</dbReference>
<keyword evidence="4" id="KW-1185">Reference proteome</keyword>
<reference evidence="3 4" key="1">
    <citation type="journal article" date="2019" name="Sci. Rep.">
        <title>A high-quality genome of Eragrostis curvula grass provides insights into Poaceae evolution and supports new strategies to enhance forage quality.</title>
        <authorList>
            <person name="Carballo J."/>
            <person name="Santos B.A.C.M."/>
            <person name="Zappacosta D."/>
            <person name="Garbus I."/>
            <person name="Selva J.P."/>
            <person name="Gallo C.A."/>
            <person name="Diaz A."/>
            <person name="Albertini E."/>
            <person name="Caccamo M."/>
            <person name="Echenique V."/>
        </authorList>
    </citation>
    <scope>NUCLEOTIDE SEQUENCE [LARGE SCALE GENOMIC DNA]</scope>
    <source>
        <strain evidence="4">cv. Victoria</strain>
        <tissue evidence="3">Leaf</tissue>
    </source>
</reference>
<comment type="caution">
    <text evidence="3">The sequence shown here is derived from an EMBL/GenBank/DDBJ whole genome shotgun (WGS) entry which is preliminary data.</text>
</comment>
<protein>
    <recommendedName>
        <fullName evidence="2">DUF3615 domain-containing protein</fullName>
    </recommendedName>
</protein>
<feature type="region of interest" description="Disordered" evidence="1">
    <location>
        <begin position="27"/>
        <end position="101"/>
    </location>
</feature>
<evidence type="ECO:0000256" key="1">
    <source>
        <dbReference type="SAM" id="MobiDB-lite"/>
    </source>
</evidence>
<feature type="domain" description="DUF3615" evidence="2">
    <location>
        <begin position="230"/>
        <end position="328"/>
    </location>
</feature>
<name>A0A5J9TQ14_9POAL</name>
<gene>
    <name evidence="3" type="ORF">EJB05_46397</name>
</gene>
<dbReference type="Proteomes" id="UP000324897">
    <property type="component" value="Chromosome 3"/>
</dbReference>
<proteinExistence type="predicted"/>
<evidence type="ECO:0000313" key="4">
    <source>
        <dbReference type="Proteomes" id="UP000324897"/>
    </source>
</evidence>
<organism evidence="3 4">
    <name type="scientific">Eragrostis curvula</name>
    <name type="common">weeping love grass</name>
    <dbReference type="NCBI Taxonomy" id="38414"/>
    <lineage>
        <taxon>Eukaryota</taxon>
        <taxon>Viridiplantae</taxon>
        <taxon>Streptophyta</taxon>
        <taxon>Embryophyta</taxon>
        <taxon>Tracheophyta</taxon>
        <taxon>Spermatophyta</taxon>
        <taxon>Magnoliopsida</taxon>
        <taxon>Liliopsida</taxon>
        <taxon>Poales</taxon>
        <taxon>Poaceae</taxon>
        <taxon>PACMAD clade</taxon>
        <taxon>Chloridoideae</taxon>
        <taxon>Eragrostideae</taxon>
        <taxon>Eragrostidinae</taxon>
        <taxon>Eragrostis</taxon>
    </lineage>
</organism>
<evidence type="ECO:0000259" key="2">
    <source>
        <dbReference type="Pfam" id="PF12274"/>
    </source>
</evidence>
<dbReference type="Pfam" id="PF12274">
    <property type="entry name" value="DUF3615"/>
    <property type="match status" value="1"/>
</dbReference>
<dbReference type="Gramene" id="TVU12741">
    <property type="protein sequence ID" value="TVU12741"/>
    <property type="gene ID" value="EJB05_46397"/>
</dbReference>